<dbReference type="EMBL" id="JANQDL010000064">
    <property type="protein sequence ID" value="MDH6063916.1"/>
    <property type="molecule type" value="Genomic_DNA"/>
</dbReference>
<dbReference type="Pfam" id="PF07282">
    <property type="entry name" value="Cas12f1-like_TNB"/>
    <property type="match status" value="1"/>
</dbReference>
<evidence type="ECO:0000313" key="4">
    <source>
        <dbReference type="Proteomes" id="UP001159370"/>
    </source>
</evidence>
<dbReference type="GeneID" id="83685722"/>
<evidence type="ECO:0000256" key="1">
    <source>
        <dbReference type="ARBA" id="ARBA00023125"/>
    </source>
</evidence>
<keyword evidence="1" id="KW-0238">DNA-binding</keyword>
<sequence length="102" mass="11269">MLANHQLAKATSDLGFYELRKHLNYKCQVHSSKLVIIDRWFPSPKTCSNCGIKKNLSLSARVFNCDSCGFECDRDFNPAINLSQCSLGISLNGETGVLKAVS</sequence>
<evidence type="ECO:0000313" key="3">
    <source>
        <dbReference type="EMBL" id="MDH6063916.1"/>
    </source>
</evidence>
<organism evidence="3 4">
    <name type="scientific">Umezakia ovalisporum FSS-62</name>
    <dbReference type="NCBI Taxonomy" id="2971776"/>
    <lineage>
        <taxon>Bacteria</taxon>
        <taxon>Bacillati</taxon>
        <taxon>Cyanobacteriota</taxon>
        <taxon>Cyanophyceae</taxon>
        <taxon>Nostocales</taxon>
        <taxon>Nodulariaceae</taxon>
        <taxon>Umezakia</taxon>
    </lineage>
</organism>
<dbReference type="GO" id="GO:0003677">
    <property type="term" value="F:DNA binding"/>
    <property type="evidence" value="ECO:0007669"/>
    <property type="project" value="UniProtKB-KW"/>
</dbReference>
<evidence type="ECO:0000259" key="2">
    <source>
        <dbReference type="Pfam" id="PF07282"/>
    </source>
</evidence>
<name>A0AA43GYP5_9CYAN</name>
<protein>
    <submittedName>
        <fullName evidence="3">Transposase</fullName>
    </submittedName>
</protein>
<dbReference type="InterPro" id="IPR010095">
    <property type="entry name" value="Cas12f1-like_TNB"/>
</dbReference>
<dbReference type="AlphaFoldDB" id="A0AA43GYP5"/>
<dbReference type="RefSeq" id="WP_280651789.1">
    <property type="nucleotide sequence ID" value="NZ_JANQDL010000064.1"/>
</dbReference>
<gene>
    <name evidence="3" type="ORF">NWP23_09080</name>
</gene>
<reference evidence="3 4" key="1">
    <citation type="journal article" date="2023" name="J. Phycol.">
        <title>Chrysosporum ovalisporum is synonymous with the true-branching cyanobacterium Umezakia natans (Nostocales/Aphanizomenonaceae).</title>
        <authorList>
            <person name="McGregor G.B."/>
            <person name="Sendall B.C."/>
            <person name="Niiyama Y."/>
            <person name="Tuji A."/>
            <person name="Willis A."/>
        </authorList>
    </citation>
    <scope>NUCLEOTIDE SEQUENCE [LARGE SCALE GENOMIC DNA]</scope>
    <source>
        <strain evidence="3 4">FSS-62</strain>
    </source>
</reference>
<feature type="domain" description="Cas12f1-like TNB" evidence="2">
    <location>
        <begin position="16"/>
        <end position="82"/>
    </location>
</feature>
<proteinExistence type="predicted"/>
<dbReference type="Proteomes" id="UP001159370">
    <property type="component" value="Unassembled WGS sequence"/>
</dbReference>
<comment type="caution">
    <text evidence="3">The sequence shown here is derived from an EMBL/GenBank/DDBJ whole genome shotgun (WGS) entry which is preliminary data.</text>
</comment>
<accession>A0AA43GYP5</accession>